<evidence type="ECO:0000313" key="2">
    <source>
        <dbReference type="Proteomes" id="UP000255518"/>
    </source>
</evidence>
<dbReference type="Proteomes" id="UP000255518">
    <property type="component" value="Unassembled WGS sequence"/>
</dbReference>
<gene>
    <name evidence="1" type="ORF">NCTC13443_00286</name>
</gene>
<dbReference type="AlphaFoldDB" id="A0A336JLG0"/>
<dbReference type="EMBL" id="UGKT01000001">
    <property type="protein sequence ID" value="STT00043.1"/>
    <property type="molecule type" value="Genomic_DNA"/>
</dbReference>
<dbReference type="InterPro" id="IPR012341">
    <property type="entry name" value="6hp_glycosidase-like_sf"/>
</dbReference>
<dbReference type="GO" id="GO:0005975">
    <property type="term" value="P:carbohydrate metabolic process"/>
    <property type="evidence" value="ECO:0007669"/>
    <property type="project" value="InterPro"/>
</dbReference>
<sequence>MAGGLLAVRDLTLGEPQEAPQIDDKDDYYSASLKLLVWLAKQDQR</sequence>
<accession>A0A336JLG0</accession>
<name>A0A336JLG0_KLEPN</name>
<proteinExistence type="predicted"/>
<dbReference type="Gene3D" id="1.50.10.10">
    <property type="match status" value="1"/>
</dbReference>
<organism evidence="1 2">
    <name type="scientific">Klebsiella pneumoniae</name>
    <dbReference type="NCBI Taxonomy" id="573"/>
    <lineage>
        <taxon>Bacteria</taxon>
        <taxon>Pseudomonadati</taxon>
        <taxon>Pseudomonadota</taxon>
        <taxon>Gammaproteobacteria</taxon>
        <taxon>Enterobacterales</taxon>
        <taxon>Enterobacteriaceae</taxon>
        <taxon>Klebsiella/Raoultella group</taxon>
        <taxon>Klebsiella</taxon>
        <taxon>Klebsiella pneumoniae complex</taxon>
    </lineage>
</organism>
<evidence type="ECO:0000313" key="1">
    <source>
        <dbReference type="EMBL" id="STT00043.1"/>
    </source>
</evidence>
<reference evidence="1 2" key="1">
    <citation type="submission" date="2018-06" db="EMBL/GenBank/DDBJ databases">
        <authorList>
            <consortium name="Pathogen Informatics"/>
            <person name="Doyle S."/>
        </authorList>
    </citation>
    <scope>NUCLEOTIDE SEQUENCE [LARGE SCALE GENOMIC DNA]</scope>
    <source>
        <strain evidence="1 2">NCTC13443</strain>
    </source>
</reference>
<protein>
    <submittedName>
        <fullName evidence="1">Endoglucanase</fullName>
    </submittedName>
</protein>